<evidence type="ECO:0000256" key="2">
    <source>
        <dbReference type="ARBA" id="ARBA00022694"/>
    </source>
</evidence>
<dbReference type="GeneID" id="7836970"/>
<dbReference type="InterPro" id="IPR006073">
    <property type="entry name" value="GTP-bd"/>
</dbReference>
<accession>I7MAY8</accession>
<dbReference type="GO" id="GO:0005525">
    <property type="term" value="F:GTP binding"/>
    <property type="evidence" value="ECO:0007669"/>
    <property type="project" value="UniProtKB-KW"/>
</dbReference>
<dbReference type="Proteomes" id="UP000009168">
    <property type="component" value="Unassembled WGS sequence"/>
</dbReference>
<feature type="domain" description="TrmE-type G" evidence="6">
    <location>
        <begin position="275"/>
        <end position="445"/>
    </location>
</feature>
<dbReference type="CDD" id="cd14858">
    <property type="entry name" value="TrmE_N"/>
    <property type="match status" value="1"/>
</dbReference>
<dbReference type="Gene3D" id="1.20.120.430">
    <property type="entry name" value="tRNA modification GTPase MnmE domain 2"/>
    <property type="match status" value="1"/>
</dbReference>
<dbReference type="InterPro" id="IPR005225">
    <property type="entry name" value="Small_GTP-bd"/>
</dbReference>
<dbReference type="NCBIfam" id="TIGR00231">
    <property type="entry name" value="small_GTP"/>
    <property type="match status" value="1"/>
</dbReference>
<dbReference type="Gene3D" id="3.30.1360.120">
    <property type="entry name" value="Probable tRNA modification gtpase trme, domain 1"/>
    <property type="match status" value="1"/>
</dbReference>
<evidence type="ECO:0000313" key="8">
    <source>
        <dbReference type="Proteomes" id="UP000009168"/>
    </source>
</evidence>
<dbReference type="FunCoup" id="I7MAY8">
    <property type="interactions" value="37"/>
</dbReference>
<gene>
    <name evidence="7" type="ORF">TTHERM_00689830</name>
</gene>
<dbReference type="NCBIfam" id="NF003661">
    <property type="entry name" value="PRK05291.1-3"/>
    <property type="match status" value="1"/>
</dbReference>
<evidence type="ECO:0000256" key="1">
    <source>
        <dbReference type="ARBA" id="ARBA00011043"/>
    </source>
</evidence>
<dbReference type="GO" id="GO:0002098">
    <property type="term" value="P:tRNA wobble uridine modification"/>
    <property type="evidence" value="ECO:0007669"/>
    <property type="project" value="TreeGrafter"/>
</dbReference>
<keyword evidence="8" id="KW-1185">Reference proteome</keyword>
<dbReference type="InterPro" id="IPR027417">
    <property type="entry name" value="P-loop_NTPase"/>
</dbReference>
<organism evidence="7 8">
    <name type="scientific">Tetrahymena thermophila (strain SB210)</name>
    <dbReference type="NCBI Taxonomy" id="312017"/>
    <lineage>
        <taxon>Eukaryota</taxon>
        <taxon>Sar</taxon>
        <taxon>Alveolata</taxon>
        <taxon>Ciliophora</taxon>
        <taxon>Intramacronucleata</taxon>
        <taxon>Oligohymenophorea</taxon>
        <taxon>Hymenostomatida</taxon>
        <taxon>Tetrahymenina</taxon>
        <taxon>Tetrahymenidae</taxon>
        <taxon>Tetrahymena</taxon>
    </lineage>
</organism>
<protein>
    <submittedName>
        <fullName evidence="7">tRNA modification GTPase MnmE</fullName>
    </submittedName>
</protein>
<dbReference type="PRINTS" id="PR00326">
    <property type="entry name" value="GTP1OBG"/>
</dbReference>
<dbReference type="GO" id="GO:0030488">
    <property type="term" value="P:tRNA methylation"/>
    <property type="evidence" value="ECO:0007669"/>
    <property type="project" value="TreeGrafter"/>
</dbReference>
<name>I7MAY8_TETTS</name>
<keyword evidence="2 5" id="KW-0819">tRNA processing</keyword>
<evidence type="ECO:0000259" key="6">
    <source>
        <dbReference type="PROSITE" id="PS51709"/>
    </source>
</evidence>
<dbReference type="InterPro" id="IPR018948">
    <property type="entry name" value="GTP-bd_TrmE_N"/>
</dbReference>
<dbReference type="Pfam" id="PF01926">
    <property type="entry name" value="MMR_HSR1"/>
    <property type="match status" value="1"/>
</dbReference>
<evidence type="ECO:0000313" key="7">
    <source>
        <dbReference type="EMBL" id="EAS06744.2"/>
    </source>
</evidence>
<keyword evidence="3 5" id="KW-0547">Nucleotide-binding</keyword>
<keyword evidence="4 5" id="KW-0342">GTP-binding</keyword>
<proteinExistence type="inferred from homology"/>
<dbReference type="STRING" id="312017.I7MAY8"/>
<dbReference type="InterPro" id="IPR025867">
    <property type="entry name" value="MnmE_helical"/>
</dbReference>
<dbReference type="OrthoDB" id="188276at2759"/>
<evidence type="ECO:0000256" key="5">
    <source>
        <dbReference type="RuleBase" id="RU003313"/>
    </source>
</evidence>
<dbReference type="CDD" id="cd04164">
    <property type="entry name" value="trmE"/>
    <property type="match status" value="1"/>
</dbReference>
<dbReference type="SUPFAM" id="SSF52540">
    <property type="entry name" value="P-loop containing nucleoside triphosphate hydrolases"/>
    <property type="match status" value="1"/>
</dbReference>
<dbReference type="Gene3D" id="3.40.50.300">
    <property type="entry name" value="P-loop containing nucleotide triphosphate hydrolases"/>
    <property type="match status" value="1"/>
</dbReference>
<dbReference type="InterPro" id="IPR027266">
    <property type="entry name" value="TrmE/GcvT-like"/>
</dbReference>
<dbReference type="eggNOG" id="KOG1191">
    <property type="taxonomic scope" value="Eukaryota"/>
</dbReference>
<dbReference type="GO" id="GO:0003924">
    <property type="term" value="F:GTPase activity"/>
    <property type="evidence" value="ECO:0007669"/>
    <property type="project" value="InterPro"/>
</dbReference>
<evidence type="ECO:0000256" key="4">
    <source>
        <dbReference type="ARBA" id="ARBA00023134"/>
    </source>
</evidence>
<dbReference type="PANTHER" id="PTHR42714:SF2">
    <property type="entry name" value="TRNA MODIFICATION GTPASE GTPBP3, MITOCHONDRIAL"/>
    <property type="match status" value="1"/>
</dbReference>
<comment type="similarity">
    <text evidence="1 5">Belongs to the TRAFAC class TrmE-Era-EngA-EngB-Septin-like GTPase superfamily. TrmE GTPase family.</text>
</comment>
<sequence length="529" mass="60081">MNLLKYNKLQFISRYQFCSTNIHFSDNIYAIASGNVKAGVSIIRISGSNCLQAGQMLVQNAQQRQLIKGMNNSQVQDYLNLKNRYAHFKKLYSLIDPTVSPQNQSFQKQDLIYQQIDQGIFMYFQGPKSYTGEDIVEMHIHGSRALQKKVLLELSQLNNFRLADPGEFTKRAMINNKLDLLEVEGLADLLNSETESQRVQSTQQFLGKSSQILEDWRFQLIRALAHAEAFIDFESDQDDVEFNILGKTQENVQQVIKDINEQLSDRNRGEILRDGMKISIIGKPNAGKSTLLNCLAKKDIAIVSEIPGTTRDALSVSLNISGFPILLYDTAGIRQTKDVIEEKGVNKALQHARESDLNIWIIDIDDVIKQADGSYIVQDIKEISEILESNQNTLIFINKIDKVNSQKEITDITIRDKKFKIDGQISAQHNQNINSLLDKLTKKINERLDITDGIMSSGTISIITQTRHRLELQKCLEHLEIFSRNKQNLPVDIVCEELRQAVNCIGRITGRVDVEEVLDVLFSEFCIGK</sequence>
<evidence type="ECO:0000256" key="3">
    <source>
        <dbReference type="ARBA" id="ARBA00022741"/>
    </source>
</evidence>
<dbReference type="InterPro" id="IPR004520">
    <property type="entry name" value="GTPase_MnmE"/>
</dbReference>
<dbReference type="InParanoid" id="I7MAY8"/>
<dbReference type="InterPro" id="IPR031168">
    <property type="entry name" value="G_TrmE"/>
</dbReference>
<dbReference type="PROSITE" id="PS51709">
    <property type="entry name" value="G_TRME"/>
    <property type="match status" value="1"/>
</dbReference>
<dbReference type="PANTHER" id="PTHR42714">
    <property type="entry name" value="TRNA MODIFICATION GTPASE GTPBP3"/>
    <property type="match status" value="1"/>
</dbReference>
<dbReference type="Pfam" id="PF10396">
    <property type="entry name" value="TrmE_N"/>
    <property type="match status" value="1"/>
</dbReference>
<dbReference type="Pfam" id="PF12631">
    <property type="entry name" value="MnmE_helical"/>
    <property type="match status" value="1"/>
</dbReference>
<dbReference type="GO" id="GO:0005737">
    <property type="term" value="C:cytoplasm"/>
    <property type="evidence" value="ECO:0007669"/>
    <property type="project" value="TreeGrafter"/>
</dbReference>
<reference evidence="8" key="1">
    <citation type="journal article" date="2006" name="PLoS Biol.">
        <title>Macronuclear genome sequence of the ciliate Tetrahymena thermophila, a model eukaryote.</title>
        <authorList>
            <person name="Eisen J.A."/>
            <person name="Coyne R.S."/>
            <person name="Wu M."/>
            <person name="Wu D."/>
            <person name="Thiagarajan M."/>
            <person name="Wortman J.R."/>
            <person name="Badger J.H."/>
            <person name="Ren Q."/>
            <person name="Amedeo P."/>
            <person name="Jones K.M."/>
            <person name="Tallon L.J."/>
            <person name="Delcher A.L."/>
            <person name="Salzberg S.L."/>
            <person name="Silva J.C."/>
            <person name="Haas B.J."/>
            <person name="Majoros W.H."/>
            <person name="Farzad M."/>
            <person name="Carlton J.M."/>
            <person name="Smith R.K. Jr."/>
            <person name="Garg J."/>
            <person name="Pearlman R.E."/>
            <person name="Karrer K.M."/>
            <person name="Sun L."/>
            <person name="Manning G."/>
            <person name="Elde N.C."/>
            <person name="Turkewitz A.P."/>
            <person name="Asai D.J."/>
            <person name="Wilkes D.E."/>
            <person name="Wang Y."/>
            <person name="Cai H."/>
            <person name="Collins K."/>
            <person name="Stewart B.A."/>
            <person name="Lee S.R."/>
            <person name="Wilamowska K."/>
            <person name="Weinberg Z."/>
            <person name="Ruzzo W.L."/>
            <person name="Wloga D."/>
            <person name="Gaertig J."/>
            <person name="Frankel J."/>
            <person name="Tsao C.-C."/>
            <person name="Gorovsky M.A."/>
            <person name="Keeling P.J."/>
            <person name="Waller R.F."/>
            <person name="Patron N.J."/>
            <person name="Cherry J.M."/>
            <person name="Stover N.A."/>
            <person name="Krieger C.J."/>
            <person name="del Toro C."/>
            <person name="Ryder H.F."/>
            <person name="Williamson S.C."/>
            <person name="Barbeau R.A."/>
            <person name="Hamilton E.P."/>
            <person name="Orias E."/>
        </authorList>
    </citation>
    <scope>NUCLEOTIDE SEQUENCE [LARGE SCALE GENOMIC DNA]</scope>
    <source>
        <strain evidence="8">SB210</strain>
    </source>
</reference>
<dbReference type="AlphaFoldDB" id="I7MAY8"/>
<dbReference type="EMBL" id="GG662260">
    <property type="protein sequence ID" value="EAS06744.2"/>
    <property type="molecule type" value="Genomic_DNA"/>
</dbReference>
<dbReference type="SUPFAM" id="SSF116878">
    <property type="entry name" value="TrmE connector domain"/>
    <property type="match status" value="1"/>
</dbReference>
<dbReference type="KEGG" id="tet:TTHERM_00689830"/>
<dbReference type="RefSeq" id="XP_001026986.2">
    <property type="nucleotide sequence ID" value="XM_001026986.2"/>
</dbReference>
<dbReference type="NCBIfam" id="TIGR00450">
    <property type="entry name" value="mnmE_trmE_thdF"/>
    <property type="match status" value="1"/>
</dbReference>
<dbReference type="InterPro" id="IPR027368">
    <property type="entry name" value="MnmE_dom2"/>
</dbReference>
<dbReference type="HAMAP" id="MF_00379">
    <property type="entry name" value="GTPase_MnmE"/>
    <property type="match status" value="1"/>
</dbReference>